<keyword evidence="2" id="KW-1185">Reference proteome</keyword>
<name>A0A0F3IG11_9GAMM</name>
<organism evidence="1 2">
    <name type="scientific">Methylocucumis oryzae</name>
    <dbReference type="NCBI Taxonomy" id="1632867"/>
    <lineage>
        <taxon>Bacteria</taxon>
        <taxon>Pseudomonadati</taxon>
        <taxon>Pseudomonadota</taxon>
        <taxon>Gammaproteobacteria</taxon>
        <taxon>Methylococcales</taxon>
        <taxon>Methylococcaceae</taxon>
        <taxon>Methylocucumis</taxon>
    </lineage>
</organism>
<protein>
    <submittedName>
        <fullName evidence="1">Uncharacterized protein</fullName>
    </submittedName>
</protein>
<comment type="caution">
    <text evidence="1">The sequence shown here is derived from an EMBL/GenBank/DDBJ whole genome shotgun (WGS) entry which is preliminary data.</text>
</comment>
<dbReference type="Proteomes" id="UP000033684">
    <property type="component" value="Unassembled WGS sequence"/>
</dbReference>
<dbReference type="EMBL" id="LAJX01000188">
    <property type="protein sequence ID" value="KJV05681.1"/>
    <property type="molecule type" value="Genomic_DNA"/>
</dbReference>
<sequence length="102" mass="11166">MFIFLVITSLLKKNIKTIQSIAKHQLSHLALREADGVNHQLSTISYAATYLQAFAAKVMSNSGNSVVMDEPSRFAFSPSGAYYTIKDTGASAVYFSGVFSHR</sequence>
<dbReference type="AlphaFoldDB" id="A0A0F3IG11"/>
<accession>A0A0F3IG11</accession>
<reference evidence="2" key="1">
    <citation type="submission" date="2015-03" db="EMBL/GenBank/DDBJ databases">
        <title>Draft genome sequence of a novel methanotroph (Sn10-6) isolated from flooded ricefield rhizosphere in India.</title>
        <authorList>
            <person name="Pandit P.S."/>
            <person name="Pore S.D."/>
            <person name="Arora P."/>
            <person name="Kapse N.G."/>
            <person name="Dhakephalkar P.K."/>
            <person name="Rahalkar M.C."/>
        </authorList>
    </citation>
    <scope>NUCLEOTIDE SEQUENCE [LARGE SCALE GENOMIC DNA]</scope>
    <source>
        <strain evidence="2">Sn10-6</strain>
    </source>
</reference>
<dbReference type="RefSeq" id="WP_045780039.1">
    <property type="nucleotide sequence ID" value="NZ_LAJX01000188.1"/>
</dbReference>
<gene>
    <name evidence="1" type="ORF">VZ94_16350</name>
</gene>
<proteinExistence type="predicted"/>
<evidence type="ECO:0000313" key="1">
    <source>
        <dbReference type="EMBL" id="KJV05681.1"/>
    </source>
</evidence>
<evidence type="ECO:0000313" key="2">
    <source>
        <dbReference type="Proteomes" id="UP000033684"/>
    </source>
</evidence>
<reference evidence="1 2" key="2">
    <citation type="journal article" date="2016" name="Microb. Ecol.">
        <title>Genome Characteristics of a Novel Type I Methanotroph (Sn10-6) Isolated from a Flooded Indian Rice Field.</title>
        <authorList>
            <person name="Rahalkar M.C."/>
            <person name="Pandit P.S."/>
            <person name="Dhakephalkar P.K."/>
            <person name="Pore S."/>
            <person name="Arora P."/>
            <person name="Kapse N."/>
        </authorList>
    </citation>
    <scope>NUCLEOTIDE SEQUENCE [LARGE SCALE GENOMIC DNA]</scope>
    <source>
        <strain evidence="1 2">Sn10-6</strain>
    </source>
</reference>